<dbReference type="GO" id="GO:0016810">
    <property type="term" value="F:hydrolase activity, acting on carbon-nitrogen (but not peptide) bonds"/>
    <property type="evidence" value="ECO:0007669"/>
    <property type="project" value="InterPro"/>
</dbReference>
<dbReference type="Proteomes" id="UP000199340">
    <property type="component" value="Unassembled WGS sequence"/>
</dbReference>
<protein>
    <submittedName>
        <fullName evidence="2">Uncharacterized protein</fullName>
    </submittedName>
</protein>
<proteinExistence type="predicted"/>
<reference evidence="2 3" key="1">
    <citation type="submission" date="2016-10" db="EMBL/GenBank/DDBJ databases">
        <authorList>
            <person name="de Groot N.N."/>
        </authorList>
    </citation>
    <scope>NUCLEOTIDE SEQUENCE [LARGE SCALE GENOMIC DNA]</scope>
    <source>
        <strain evidence="2 3">DSM 28010</strain>
    </source>
</reference>
<dbReference type="InterPro" id="IPR011059">
    <property type="entry name" value="Metal-dep_hydrolase_composite"/>
</dbReference>
<dbReference type="STRING" id="490829.SAMN05421850_1255"/>
<evidence type="ECO:0000313" key="2">
    <source>
        <dbReference type="EMBL" id="SDJ41872.1"/>
    </source>
</evidence>
<evidence type="ECO:0000313" key="3">
    <source>
        <dbReference type="Proteomes" id="UP000199340"/>
    </source>
</evidence>
<dbReference type="SUPFAM" id="SSF51338">
    <property type="entry name" value="Composite domain of metallo-dependent hydrolases"/>
    <property type="match status" value="1"/>
</dbReference>
<accession>A0A1G8TJX0</accession>
<dbReference type="RefSeq" id="WP_175491540.1">
    <property type="nucleotide sequence ID" value="NZ_FNEB01000025.1"/>
</dbReference>
<name>A0A1G8TJX0_9RHOB</name>
<evidence type="ECO:0000256" key="1">
    <source>
        <dbReference type="SAM" id="SignalP"/>
    </source>
</evidence>
<gene>
    <name evidence="2" type="ORF">SAMN05421850_1255</name>
</gene>
<keyword evidence="3" id="KW-1185">Reference proteome</keyword>
<feature type="signal peptide" evidence="1">
    <location>
        <begin position="1"/>
        <end position="25"/>
    </location>
</feature>
<feature type="chain" id="PRO_5011638169" evidence="1">
    <location>
        <begin position="26"/>
        <end position="75"/>
    </location>
</feature>
<organism evidence="2 3">
    <name type="scientific">Lutimaribacter saemankumensis</name>
    <dbReference type="NCBI Taxonomy" id="490829"/>
    <lineage>
        <taxon>Bacteria</taxon>
        <taxon>Pseudomonadati</taxon>
        <taxon>Pseudomonadota</taxon>
        <taxon>Alphaproteobacteria</taxon>
        <taxon>Rhodobacterales</taxon>
        <taxon>Roseobacteraceae</taxon>
        <taxon>Lutimaribacter</taxon>
    </lineage>
</organism>
<dbReference type="AlphaFoldDB" id="A0A1G8TJX0"/>
<dbReference type="EMBL" id="FNEB01000025">
    <property type="protein sequence ID" value="SDJ41872.1"/>
    <property type="molecule type" value="Genomic_DNA"/>
</dbReference>
<keyword evidence="1" id="KW-0732">Signal</keyword>
<sequence length="75" mass="7863">MKKPNLKTLTAALAVAVSVALPAAAQDTSGPILYTNVNVFDGVNEALIENANVVVTENLITAVLTGPLNFRRIQS</sequence>